<dbReference type="InterPro" id="IPR055768">
    <property type="entry name" value="DUF7344"/>
</dbReference>
<comment type="caution">
    <text evidence="2">The sequence shown here is derived from an EMBL/GenBank/DDBJ whole genome shotgun (WGS) entry which is preliminary data.</text>
</comment>
<dbReference type="InParanoid" id="M0DD18"/>
<sequence length="111" mass="12873">MSGADDRRPERDSDRVDERFEALSNASRRRILLELLDQESLRIDAELLGDGDDAPPGRRATLYHVHLPKLDATEFVEWDRDEGVLRRGARFDDLVPLLRFVRDDRDDRSGQ</sequence>
<dbReference type="EMBL" id="AOIV01000008">
    <property type="protein sequence ID" value="ELZ33381.1"/>
    <property type="molecule type" value="Genomic_DNA"/>
</dbReference>
<name>M0DD18_HALPD</name>
<evidence type="ECO:0000313" key="2">
    <source>
        <dbReference type="EMBL" id="ELZ33381.1"/>
    </source>
</evidence>
<evidence type="ECO:0000313" key="3">
    <source>
        <dbReference type="Proteomes" id="UP000011513"/>
    </source>
</evidence>
<protein>
    <recommendedName>
        <fullName evidence="1">DUF7344 domain-containing protein</fullName>
    </recommendedName>
</protein>
<evidence type="ECO:0000259" key="1">
    <source>
        <dbReference type="Pfam" id="PF24035"/>
    </source>
</evidence>
<feature type="domain" description="DUF7344" evidence="1">
    <location>
        <begin position="60"/>
        <end position="85"/>
    </location>
</feature>
<dbReference type="RefSeq" id="WP_008384505.1">
    <property type="nucleotide sequence ID" value="NZ_AOIV01000008.1"/>
</dbReference>
<proteinExistence type="predicted"/>
<keyword evidence="3" id="KW-1185">Reference proteome</keyword>
<dbReference type="eggNOG" id="arCOG03828">
    <property type="taxonomic scope" value="Archaea"/>
</dbReference>
<organism evidence="2 3">
    <name type="scientific">Halogeometricum pallidum JCM 14848</name>
    <dbReference type="NCBI Taxonomy" id="1227487"/>
    <lineage>
        <taxon>Archaea</taxon>
        <taxon>Methanobacteriati</taxon>
        <taxon>Methanobacteriota</taxon>
        <taxon>Stenosarchaea group</taxon>
        <taxon>Halobacteria</taxon>
        <taxon>Halobacteriales</taxon>
        <taxon>Haloferacaceae</taxon>
        <taxon>Halogeometricum</taxon>
    </lineage>
</organism>
<dbReference type="Proteomes" id="UP000011513">
    <property type="component" value="Unassembled WGS sequence"/>
</dbReference>
<dbReference type="OrthoDB" id="247722at2157"/>
<reference evidence="2 3" key="1">
    <citation type="journal article" date="2014" name="PLoS Genet.">
        <title>Phylogenetically driven sequencing of extremely halophilic archaea reveals strategies for static and dynamic osmo-response.</title>
        <authorList>
            <person name="Becker E.A."/>
            <person name="Seitzer P.M."/>
            <person name="Tritt A."/>
            <person name="Larsen D."/>
            <person name="Krusor M."/>
            <person name="Yao A.I."/>
            <person name="Wu D."/>
            <person name="Madern D."/>
            <person name="Eisen J.A."/>
            <person name="Darling A.E."/>
            <person name="Facciotti M.T."/>
        </authorList>
    </citation>
    <scope>NUCLEOTIDE SEQUENCE [LARGE SCALE GENOMIC DNA]</scope>
    <source>
        <strain evidence="2 3">JCM 14848</strain>
    </source>
</reference>
<dbReference type="Pfam" id="PF24035">
    <property type="entry name" value="DUF7344"/>
    <property type="match status" value="1"/>
</dbReference>
<accession>M0DD18</accession>
<gene>
    <name evidence="2" type="ORF">C474_04855</name>
</gene>
<dbReference type="AlphaFoldDB" id="M0DD18"/>